<evidence type="ECO:0000256" key="1">
    <source>
        <dbReference type="SAM" id="SignalP"/>
    </source>
</evidence>
<organism evidence="2 3">
    <name type="scientific">Pelomonas nitida</name>
    <dbReference type="NCBI Taxonomy" id="3299027"/>
    <lineage>
        <taxon>Bacteria</taxon>
        <taxon>Pseudomonadati</taxon>
        <taxon>Pseudomonadota</taxon>
        <taxon>Betaproteobacteria</taxon>
        <taxon>Burkholderiales</taxon>
        <taxon>Sphaerotilaceae</taxon>
        <taxon>Roseateles</taxon>
    </lineage>
</organism>
<dbReference type="RefSeq" id="WP_394491412.1">
    <property type="nucleotide sequence ID" value="NZ_JBIGIA010000022.1"/>
</dbReference>
<reference evidence="2 3" key="1">
    <citation type="submission" date="2024-09" db="EMBL/GenBank/DDBJ databases">
        <title>Novel species of the genus Pelomonas and Roseateles isolated from streams.</title>
        <authorList>
            <person name="Lu H."/>
        </authorList>
    </citation>
    <scope>NUCLEOTIDE SEQUENCE [LARGE SCALE GENOMIC DNA]</scope>
    <source>
        <strain evidence="2 3">BYS96W</strain>
    </source>
</reference>
<dbReference type="Proteomes" id="UP001606305">
    <property type="component" value="Unassembled WGS sequence"/>
</dbReference>
<feature type="signal peptide" evidence="1">
    <location>
        <begin position="1"/>
        <end position="32"/>
    </location>
</feature>
<dbReference type="SUPFAM" id="SSF48452">
    <property type="entry name" value="TPR-like"/>
    <property type="match status" value="1"/>
</dbReference>
<dbReference type="InterPro" id="IPR011990">
    <property type="entry name" value="TPR-like_helical_dom_sf"/>
</dbReference>
<keyword evidence="3" id="KW-1185">Reference proteome</keyword>
<evidence type="ECO:0000313" key="2">
    <source>
        <dbReference type="EMBL" id="MFG6459427.1"/>
    </source>
</evidence>
<proteinExistence type="predicted"/>
<keyword evidence="1" id="KW-0732">Signal</keyword>
<evidence type="ECO:0000313" key="3">
    <source>
        <dbReference type="Proteomes" id="UP001606305"/>
    </source>
</evidence>
<gene>
    <name evidence="2" type="ORF">ACG00X_21540</name>
</gene>
<dbReference type="EMBL" id="JBIGIA010000022">
    <property type="protein sequence ID" value="MFG6459427.1"/>
    <property type="molecule type" value="Genomic_DNA"/>
</dbReference>
<accession>A0ABW7GBU6</accession>
<name>A0ABW7GBU6_9BURK</name>
<sequence length="642" mass="69585">MLPSRSSDRTARRWRRAAAVAMLACALGVAQAADAPVSAASAARPVQDPHYGDTLFQFYQDHYFTALTGLMASQQFERVGHHADDAELLRGGLLLSYGLHREAGGVFERLLDKSAAPAVRDRAWFFLAKIRYQRGVMPGALEALGHIGGQLPPELDEERLLLQANVMMASQDYAGAARLLGGAAQRPGAGLYARYNLGVALVKGGDATTGLGWLDGVGQAVSPPMPPTEEFRSLRDQANLALGFAALQGDKPEAAATYLQRVRLDGLQAGKALLGYGWALAAANKHSEALVPWNELLRRDAHDAATLEARLAVPFSYAELGAFGQALARYNEAITVFDQEDAALDDSIRAIRAGKLIDGLLAANPGVEMGWFSGIRQLPDMPHAGHLTDVLAQHEFQEAFKNLRDLRFLADNLQGWQDKLSVFDDMLANRRQAYAARLPQVLAQAGTSGLGALAQRRDGVAAALQRVEEEVDTAALATSAQQALIERVKRVNDGLAAAGADPALDGARERARMASGRLTWELAQDHVARLWAAQKDLRVIDRELGEARQHDVALTRAQVEEPARFDAFALRTAELAARIAALMPRVTELARQQQQAAQDIAVAQLVRQKERLALYSTQARFAVAQLHDRASVSREADRAPKP</sequence>
<protein>
    <submittedName>
        <fullName evidence="2">Tetratricopeptide repeat protein</fullName>
    </submittedName>
</protein>
<dbReference type="Gene3D" id="1.25.40.10">
    <property type="entry name" value="Tetratricopeptide repeat domain"/>
    <property type="match status" value="1"/>
</dbReference>
<feature type="chain" id="PRO_5047424240" evidence="1">
    <location>
        <begin position="33"/>
        <end position="642"/>
    </location>
</feature>
<comment type="caution">
    <text evidence="2">The sequence shown here is derived from an EMBL/GenBank/DDBJ whole genome shotgun (WGS) entry which is preliminary data.</text>
</comment>